<name>A0A6A6DS28_9PEZI</name>
<gene>
    <name evidence="2" type="ORF">K469DRAFT_481119</name>
</gene>
<dbReference type="AlphaFoldDB" id="A0A6A6DS28"/>
<sequence length="143" mass="16181">GTKSQPIELDDTQRASPRRALTESQSWESQSRDTQPEEAIVAPAASKAATVATAEASDSDDEGLDERFVDDFDRIEWARLPQFCKPLRTLKHKKSWIFRHGYRLALISNPARTFFICKYCHKHRILDLIGEGKYDVTKSTAAA</sequence>
<dbReference type="Proteomes" id="UP000800200">
    <property type="component" value="Unassembled WGS sequence"/>
</dbReference>
<evidence type="ECO:0000256" key="1">
    <source>
        <dbReference type="SAM" id="MobiDB-lite"/>
    </source>
</evidence>
<evidence type="ECO:0000313" key="2">
    <source>
        <dbReference type="EMBL" id="KAF2180466.1"/>
    </source>
</evidence>
<organism evidence="2 3">
    <name type="scientific">Zopfia rhizophila CBS 207.26</name>
    <dbReference type="NCBI Taxonomy" id="1314779"/>
    <lineage>
        <taxon>Eukaryota</taxon>
        <taxon>Fungi</taxon>
        <taxon>Dikarya</taxon>
        <taxon>Ascomycota</taxon>
        <taxon>Pezizomycotina</taxon>
        <taxon>Dothideomycetes</taxon>
        <taxon>Dothideomycetes incertae sedis</taxon>
        <taxon>Zopfiaceae</taxon>
        <taxon>Zopfia</taxon>
    </lineage>
</organism>
<keyword evidence="3" id="KW-1185">Reference proteome</keyword>
<feature type="region of interest" description="Disordered" evidence="1">
    <location>
        <begin position="1"/>
        <end position="46"/>
    </location>
</feature>
<evidence type="ECO:0000313" key="3">
    <source>
        <dbReference type="Proteomes" id="UP000800200"/>
    </source>
</evidence>
<proteinExistence type="predicted"/>
<feature type="non-terminal residue" evidence="2">
    <location>
        <position position="143"/>
    </location>
</feature>
<accession>A0A6A6DS28</accession>
<reference evidence="2" key="1">
    <citation type="journal article" date="2020" name="Stud. Mycol.">
        <title>101 Dothideomycetes genomes: a test case for predicting lifestyles and emergence of pathogens.</title>
        <authorList>
            <person name="Haridas S."/>
            <person name="Albert R."/>
            <person name="Binder M."/>
            <person name="Bloem J."/>
            <person name="Labutti K."/>
            <person name="Salamov A."/>
            <person name="Andreopoulos B."/>
            <person name="Baker S."/>
            <person name="Barry K."/>
            <person name="Bills G."/>
            <person name="Bluhm B."/>
            <person name="Cannon C."/>
            <person name="Castanera R."/>
            <person name="Culley D."/>
            <person name="Daum C."/>
            <person name="Ezra D."/>
            <person name="Gonzalez J."/>
            <person name="Henrissat B."/>
            <person name="Kuo A."/>
            <person name="Liang C."/>
            <person name="Lipzen A."/>
            <person name="Lutzoni F."/>
            <person name="Magnuson J."/>
            <person name="Mondo S."/>
            <person name="Nolan M."/>
            <person name="Ohm R."/>
            <person name="Pangilinan J."/>
            <person name="Park H.-J."/>
            <person name="Ramirez L."/>
            <person name="Alfaro M."/>
            <person name="Sun H."/>
            <person name="Tritt A."/>
            <person name="Yoshinaga Y."/>
            <person name="Zwiers L.-H."/>
            <person name="Turgeon B."/>
            <person name="Goodwin S."/>
            <person name="Spatafora J."/>
            <person name="Crous P."/>
            <person name="Grigoriev I."/>
        </authorList>
    </citation>
    <scope>NUCLEOTIDE SEQUENCE</scope>
    <source>
        <strain evidence="2">CBS 207.26</strain>
    </source>
</reference>
<dbReference type="EMBL" id="ML994658">
    <property type="protein sequence ID" value="KAF2180466.1"/>
    <property type="molecule type" value="Genomic_DNA"/>
</dbReference>
<dbReference type="OrthoDB" id="3791143at2759"/>
<feature type="compositionally biased region" description="Low complexity" evidence="1">
    <location>
        <begin position="37"/>
        <end position="46"/>
    </location>
</feature>
<protein>
    <submittedName>
        <fullName evidence="2">Uncharacterized protein</fullName>
    </submittedName>
</protein>
<feature type="non-terminal residue" evidence="2">
    <location>
        <position position="1"/>
    </location>
</feature>